<feature type="transmembrane region" description="Helical" evidence="2">
    <location>
        <begin position="45"/>
        <end position="66"/>
    </location>
</feature>
<evidence type="ECO:0000313" key="4">
    <source>
        <dbReference type="Proteomes" id="UP001611075"/>
    </source>
</evidence>
<keyword evidence="2" id="KW-0472">Membrane</keyword>
<name>A0ABW7SC62_9ACTN</name>
<feature type="compositionally biased region" description="Low complexity" evidence="1">
    <location>
        <begin position="111"/>
        <end position="133"/>
    </location>
</feature>
<evidence type="ECO:0000313" key="3">
    <source>
        <dbReference type="EMBL" id="MFI0791284.1"/>
    </source>
</evidence>
<gene>
    <name evidence="3" type="ORF">ACH4OY_01075</name>
</gene>
<feature type="region of interest" description="Disordered" evidence="1">
    <location>
        <begin position="97"/>
        <end position="141"/>
    </location>
</feature>
<comment type="caution">
    <text evidence="3">The sequence shown here is derived from an EMBL/GenBank/DDBJ whole genome shotgun (WGS) entry which is preliminary data.</text>
</comment>
<proteinExistence type="predicted"/>
<evidence type="ECO:0000256" key="1">
    <source>
        <dbReference type="SAM" id="MobiDB-lite"/>
    </source>
</evidence>
<organism evidence="3 4">
    <name type="scientific">Micromonospora rubida</name>
    <dbReference type="NCBI Taxonomy" id="2697657"/>
    <lineage>
        <taxon>Bacteria</taxon>
        <taxon>Bacillati</taxon>
        <taxon>Actinomycetota</taxon>
        <taxon>Actinomycetes</taxon>
        <taxon>Micromonosporales</taxon>
        <taxon>Micromonosporaceae</taxon>
        <taxon>Micromonospora</taxon>
    </lineage>
</organism>
<feature type="transmembrane region" description="Helical" evidence="2">
    <location>
        <begin position="73"/>
        <end position="91"/>
    </location>
</feature>
<keyword evidence="2" id="KW-0812">Transmembrane</keyword>
<reference evidence="3 4" key="1">
    <citation type="submission" date="2024-10" db="EMBL/GenBank/DDBJ databases">
        <title>The Natural Products Discovery Center: Release of the First 8490 Sequenced Strains for Exploring Actinobacteria Biosynthetic Diversity.</title>
        <authorList>
            <person name="Kalkreuter E."/>
            <person name="Kautsar S.A."/>
            <person name="Yang D."/>
            <person name="Bader C.D."/>
            <person name="Teijaro C.N."/>
            <person name="Fluegel L."/>
            <person name="Davis C.M."/>
            <person name="Simpson J.R."/>
            <person name="Lauterbach L."/>
            <person name="Steele A.D."/>
            <person name="Gui C."/>
            <person name="Meng S."/>
            <person name="Li G."/>
            <person name="Viehrig K."/>
            <person name="Ye F."/>
            <person name="Su P."/>
            <person name="Kiefer A.F."/>
            <person name="Nichols A."/>
            <person name="Cepeda A.J."/>
            <person name="Yan W."/>
            <person name="Fan B."/>
            <person name="Jiang Y."/>
            <person name="Adhikari A."/>
            <person name="Zheng C.-J."/>
            <person name="Schuster L."/>
            <person name="Cowan T.M."/>
            <person name="Smanski M.J."/>
            <person name="Chevrette M.G."/>
            <person name="De Carvalho L.P.S."/>
            <person name="Shen B."/>
        </authorList>
    </citation>
    <scope>NUCLEOTIDE SEQUENCE [LARGE SCALE GENOMIC DNA]</scope>
    <source>
        <strain evidence="3 4">NPDC021253</strain>
    </source>
</reference>
<dbReference type="EMBL" id="JBIRPU010000001">
    <property type="protein sequence ID" value="MFI0791284.1"/>
    <property type="molecule type" value="Genomic_DNA"/>
</dbReference>
<evidence type="ECO:0000256" key="2">
    <source>
        <dbReference type="SAM" id="Phobius"/>
    </source>
</evidence>
<dbReference type="Proteomes" id="UP001611075">
    <property type="component" value="Unassembled WGS sequence"/>
</dbReference>
<feature type="transmembrane region" description="Helical" evidence="2">
    <location>
        <begin position="20"/>
        <end position="39"/>
    </location>
</feature>
<keyword evidence="4" id="KW-1185">Reference proteome</keyword>
<sequence>MNTSEKAPPGFDRSDRARGWLCWLAVVPGLAWAAVRLTGLKRGPLVQAVAFTPYVAAWSAVPLLLAPALRRRWPAAVAALVAVALIGTVSPRTRRPNWTGWARPTCCPAGSSTRRWAPPARASTPASRSPGPAQTWARSRP</sequence>
<evidence type="ECO:0008006" key="5">
    <source>
        <dbReference type="Google" id="ProtNLM"/>
    </source>
</evidence>
<dbReference type="RefSeq" id="WP_396675864.1">
    <property type="nucleotide sequence ID" value="NZ_JBIRPU010000001.1"/>
</dbReference>
<protein>
    <recommendedName>
        <fullName evidence="5">EamA domain-containing protein</fullName>
    </recommendedName>
</protein>
<keyword evidence="2" id="KW-1133">Transmembrane helix</keyword>
<accession>A0ABW7SC62</accession>